<comment type="caution">
    <text evidence="2">The sequence shown here is derived from an EMBL/GenBank/DDBJ whole genome shotgun (WGS) entry which is preliminary data.</text>
</comment>
<keyword evidence="1" id="KW-0812">Transmembrane</keyword>
<keyword evidence="1" id="KW-1133">Transmembrane helix</keyword>
<proteinExistence type="predicted"/>
<accession>A0A7X5ALT8</accession>
<gene>
    <name evidence="2" type="ORF">GRB80_09720</name>
</gene>
<feature type="transmembrane region" description="Helical" evidence="1">
    <location>
        <begin position="52"/>
        <end position="73"/>
    </location>
</feature>
<reference evidence="2 3" key="1">
    <citation type="submission" date="2019-12" db="EMBL/GenBank/DDBJ databases">
        <title>Draft genome sequencing of Halomonas icarensis D1-1.</title>
        <authorList>
            <person name="Pandiyan K."/>
            <person name="Kushwaha P."/>
            <person name="Gowdham M."/>
            <person name="Chakdar H."/>
            <person name="Singh A."/>
            <person name="Kumar M."/>
            <person name="Saxena A.K."/>
        </authorList>
    </citation>
    <scope>NUCLEOTIDE SEQUENCE [LARGE SCALE GENOMIC DNA]</scope>
    <source>
        <strain evidence="2 3">D1-1</strain>
    </source>
</reference>
<keyword evidence="3" id="KW-1185">Reference proteome</keyword>
<evidence type="ECO:0000313" key="2">
    <source>
        <dbReference type="EMBL" id="NAW13126.1"/>
    </source>
</evidence>
<feature type="transmembrane region" description="Helical" evidence="1">
    <location>
        <begin position="80"/>
        <end position="99"/>
    </location>
</feature>
<dbReference type="Proteomes" id="UP000448235">
    <property type="component" value="Unassembled WGS sequence"/>
</dbReference>
<keyword evidence="1" id="KW-0472">Membrane</keyword>
<protein>
    <submittedName>
        <fullName evidence="2">DUF1499 domain-containing protein</fullName>
    </submittedName>
</protein>
<dbReference type="InterPro" id="IPR010865">
    <property type="entry name" value="DUF1499"/>
</dbReference>
<dbReference type="EMBL" id="WUTS01000001">
    <property type="protein sequence ID" value="NAW13126.1"/>
    <property type="molecule type" value="Genomic_DNA"/>
</dbReference>
<name>A0A7X5ALT8_9GAMM</name>
<dbReference type="Pfam" id="PF07386">
    <property type="entry name" value="DUF1499"/>
    <property type="match status" value="1"/>
</dbReference>
<dbReference type="RefSeq" id="WP_161423439.1">
    <property type="nucleotide sequence ID" value="NZ_JARWMY010000004.1"/>
</dbReference>
<evidence type="ECO:0000313" key="3">
    <source>
        <dbReference type="Proteomes" id="UP000448235"/>
    </source>
</evidence>
<organism evidence="2 3">
    <name type="scientific">Halomonas icarae</name>
    <dbReference type="NCBI Taxonomy" id="2691040"/>
    <lineage>
        <taxon>Bacteria</taxon>
        <taxon>Pseudomonadati</taxon>
        <taxon>Pseudomonadota</taxon>
        <taxon>Gammaproteobacteria</taxon>
        <taxon>Oceanospirillales</taxon>
        <taxon>Halomonadaceae</taxon>
        <taxon>Halomonas</taxon>
    </lineage>
</organism>
<dbReference type="AlphaFoldDB" id="A0A7X5ALT8"/>
<evidence type="ECO:0000256" key="1">
    <source>
        <dbReference type="SAM" id="Phobius"/>
    </source>
</evidence>
<sequence>MTTERRHHGPAFKVALIGGILATLAALAMALSGPAYRMDLLTLGNAFGLLRYAAFTALGAAGLGLVALLIAVVTRRALPAVLGSLVILAGGALVAIPWLQLQQAQAVPPIHDITTDMQNPPAFLALIEARRAAPNTVEYPGEMTAQQQRKAYPAIQPLMLNAPLETVREAAEAEVTSAGWDIAAVSDTRIEATATTVWFGFKDDVVIRLNETDDGTRVDMRSASRLGVSDLGTNAARILTFMENLVRRLESSD</sequence>
<feature type="transmembrane region" description="Helical" evidence="1">
    <location>
        <begin position="12"/>
        <end position="32"/>
    </location>
</feature>